<dbReference type="Pfam" id="PF12697">
    <property type="entry name" value="Abhydrolase_6"/>
    <property type="match status" value="1"/>
</dbReference>
<dbReference type="GO" id="GO:0016787">
    <property type="term" value="F:hydrolase activity"/>
    <property type="evidence" value="ECO:0007669"/>
    <property type="project" value="UniProtKB-KW"/>
</dbReference>
<dbReference type="Proteomes" id="UP000295136">
    <property type="component" value="Unassembled WGS sequence"/>
</dbReference>
<evidence type="ECO:0000313" key="2">
    <source>
        <dbReference type="EMBL" id="TDE39911.1"/>
    </source>
</evidence>
<organism evidence="2 3">
    <name type="scientific">Nonomuraea mesophila</name>
    <dbReference type="NCBI Taxonomy" id="2530382"/>
    <lineage>
        <taxon>Bacteria</taxon>
        <taxon>Bacillati</taxon>
        <taxon>Actinomycetota</taxon>
        <taxon>Actinomycetes</taxon>
        <taxon>Streptosporangiales</taxon>
        <taxon>Streptosporangiaceae</taxon>
        <taxon>Nonomuraea</taxon>
    </lineage>
</organism>
<proteinExistence type="predicted"/>
<dbReference type="InterPro" id="IPR029058">
    <property type="entry name" value="AB_hydrolase_fold"/>
</dbReference>
<evidence type="ECO:0000313" key="3">
    <source>
        <dbReference type="Proteomes" id="UP000295136"/>
    </source>
</evidence>
<dbReference type="Gene3D" id="3.40.50.1820">
    <property type="entry name" value="alpha/beta hydrolase"/>
    <property type="match status" value="1"/>
</dbReference>
<sequence>MRTELAASPVGGFSGHGLTYIENSSTSPDLVVFLHGLGLDADDYRDYLSRHDEHHSVAVTLRGFDANTSYSGSPISLSDHVRMVADLVEEINLKNPGKRIHLVGFSLGADLILRLAEHWRSGASPAPPIAATLLLDRT</sequence>
<feature type="domain" description="AB hydrolase-1" evidence="1">
    <location>
        <begin position="31"/>
        <end position="128"/>
    </location>
</feature>
<name>A0A4R5EY25_9ACTN</name>
<protein>
    <submittedName>
        <fullName evidence="2">Alpha/beta fold hydrolase</fullName>
    </submittedName>
</protein>
<evidence type="ECO:0000259" key="1">
    <source>
        <dbReference type="Pfam" id="PF12697"/>
    </source>
</evidence>
<dbReference type="InterPro" id="IPR000073">
    <property type="entry name" value="AB_hydrolase_1"/>
</dbReference>
<gene>
    <name evidence="2" type="ORF">E1295_32405</name>
</gene>
<dbReference type="RefSeq" id="WP_132636348.1">
    <property type="nucleotide sequence ID" value="NZ_SMLD01000112.1"/>
</dbReference>
<reference evidence="2 3" key="1">
    <citation type="submission" date="2019-03" db="EMBL/GenBank/DDBJ databases">
        <title>Draft genome sequences of novel Actinobacteria.</title>
        <authorList>
            <person name="Sahin N."/>
            <person name="Ay H."/>
            <person name="Saygin H."/>
        </authorList>
    </citation>
    <scope>NUCLEOTIDE SEQUENCE [LARGE SCALE GENOMIC DNA]</scope>
    <source>
        <strain evidence="2 3">6K102</strain>
    </source>
</reference>
<dbReference type="EMBL" id="SMLD01000112">
    <property type="protein sequence ID" value="TDE39911.1"/>
    <property type="molecule type" value="Genomic_DNA"/>
</dbReference>
<keyword evidence="2" id="KW-0378">Hydrolase</keyword>
<comment type="caution">
    <text evidence="2">The sequence shown here is derived from an EMBL/GenBank/DDBJ whole genome shotgun (WGS) entry which is preliminary data.</text>
</comment>
<dbReference type="SUPFAM" id="SSF53474">
    <property type="entry name" value="alpha/beta-Hydrolases"/>
    <property type="match status" value="1"/>
</dbReference>
<dbReference type="AlphaFoldDB" id="A0A4R5EY25"/>
<keyword evidence="3" id="KW-1185">Reference proteome</keyword>
<accession>A0A4R5EY25</accession>